<protein>
    <submittedName>
        <fullName evidence="1">Uncharacterized protein</fullName>
    </submittedName>
</protein>
<reference evidence="2" key="1">
    <citation type="submission" date="2016-09" db="EMBL/GenBank/DDBJ databases">
        <authorList>
            <person name="Varghese N."/>
            <person name="Submissions S."/>
        </authorList>
    </citation>
    <scope>NUCLEOTIDE SEQUENCE [LARGE SCALE GENOMIC DNA]</scope>
    <source>
        <strain evidence="2">ANC 4422</strain>
    </source>
</reference>
<dbReference type="AlphaFoldDB" id="A0A1G6GYP1"/>
<sequence>MADAVVANMDTIHVKANPDTPKISNIGPWAGMAGDQAQGVFSELYGLDVLSMAHFGVTLEAFYDDAEIVSKQVDLYSSFDLKTMLSRGYAPAKSPQNIPLIDPDFKLMWLATNIDLSTMDAQSDSVHVGHYQLNYFTTNGTGDISITFIETRNASIINSAKAIKSVMFREDGTQALPKDYLMRLKIYIFDKHSNSTRPFEVEHIVALQAANLPLETSMANGVGMVTLNFTKMFPMLA</sequence>
<proteinExistence type="predicted"/>
<keyword evidence="2" id="KW-1185">Reference proteome</keyword>
<organism evidence="1 2">
    <name type="scientific">Acinetobacter boissieri</name>
    <dbReference type="NCBI Taxonomy" id="1219383"/>
    <lineage>
        <taxon>Bacteria</taxon>
        <taxon>Pseudomonadati</taxon>
        <taxon>Pseudomonadota</taxon>
        <taxon>Gammaproteobacteria</taxon>
        <taxon>Moraxellales</taxon>
        <taxon>Moraxellaceae</taxon>
        <taxon>Acinetobacter</taxon>
    </lineage>
</organism>
<dbReference type="STRING" id="1219383.SAMN05421733_10327"/>
<dbReference type="EMBL" id="FMYL01000003">
    <property type="protein sequence ID" value="SDB86993.1"/>
    <property type="molecule type" value="Genomic_DNA"/>
</dbReference>
<name>A0A1G6GYP1_9GAMM</name>
<dbReference type="RefSeq" id="WP_244518162.1">
    <property type="nucleotide sequence ID" value="NZ_FMYL01000003.1"/>
</dbReference>
<evidence type="ECO:0000313" key="1">
    <source>
        <dbReference type="EMBL" id="SDB86993.1"/>
    </source>
</evidence>
<dbReference type="Proteomes" id="UP000242501">
    <property type="component" value="Unassembled WGS sequence"/>
</dbReference>
<accession>A0A1G6GYP1</accession>
<gene>
    <name evidence="1" type="ORF">SAMN05421733_10327</name>
</gene>
<evidence type="ECO:0000313" key="2">
    <source>
        <dbReference type="Proteomes" id="UP000242501"/>
    </source>
</evidence>